<evidence type="ECO:0000256" key="7">
    <source>
        <dbReference type="ARBA" id="ARBA00023004"/>
    </source>
</evidence>
<sequence length="288" mass="31424">MTVDPDQTSIAAAGLDLAYQTKTIVHDVGLSIAKGTVTTLVGPNGSGKSTLLKGLGRLLDPLGGQVLLNGRDIREMRTRDIARRLSILPQGPVVPEGLNVHELVAYGRAPHQGLFGLTTEEDRAAVEHAMAMTGVAPWRDTPVDALSGGQRQRVWIAMTVAQQTQIMFLDEPTTYLDIAHQLDVLELLRKLNRAHGRTIVMVLHDLNLAARYSDRIVALRDGRIVADGAPRDVITPSILHRVFEIEAEIHDDPVSGCPWFVPRQIVPAQNAEEQIVMERSVPQSITSG</sequence>
<feature type="domain" description="ABC transporter" evidence="10">
    <location>
        <begin position="10"/>
        <end position="246"/>
    </location>
</feature>
<dbReference type="SMART" id="SM00382">
    <property type="entry name" value="AAA"/>
    <property type="match status" value="1"/>
</dbReference>
<dbReference type="SUPFAM" id="SSF52540">
    <property type="entry name" value="P-loop containing nucleoside triphosphate hydrolases"/>
    <property type="match status" value="1"/>
</dbReference>
<dbReference type="InterPro" id="IPR027417">
    <property type="entry name" value="P-loop_NTPase"/>
</dbReference>
<keyword evidence="3" id="KW-1003">Cell membrane</keyword>
<dbReference type="GO" id="GO:0005524">
    <property type="term" value="F:ATP binding"/>
    <property type="evidence" value="ECO:0007669"/>
    <property type="project" value="UniProtKB-KW"/>
</dbReference>
<comment type="subcellular location">
    <subcellularLocation>
        <location evidence="1">Cell membrane</location>
        <topology evidence="1">Peripheral membrane protein</topology>
    </subcellularLocation>
</comment>
<dbReference type="Proteomes" id="UP001645038">
    <property type="component" value="Unassembled WGS sequence"/>
</dbReference>
<dbReference type="InterPro" id="IPR003439">
    <property type="entry name" value="ABC_transporter-like_ATP-bd"/>
</dbReference>
<reference evidence="11 12" key="1">
    <citation type="submission" date="2020-07" db="EMBL/GenBank/DDBJ databases">
        <title>Halophilic bacteria isolated from french cheeses.</title>
        <authorList>
            <person name="Kothe C.I."/>
            <person name="Farah-Kraiem B."/>
            <person name="Renault P."/>
            <person name="Dridi B."/>
        </authorList>
    </citation>
    <scope>NUCLEOTIDE SEQUENCE [LARGE SCALE GENOMIC DNA]</scope>
    <source>
        <strain evidence="11 12">FME20</strain>
    </source>
</reference>
<keyword evidence="5" id="KW-0547">Nucleotide-binding</keyword>
<dbReference type="PROSITE" id="PS50893">
    <property type="entry name" value="ABC_TRANSPORTER_2"/>
    <property type="match status" value="1"/>
</dbReference>
<keyword evidence="9" id="KW-0472">Membrane</keyword>
<evidence type="ECO:0000256" key="4">
    <source>
        <dbReference type="ARBA" id="ARBA00022496"/>
    </source>
</evidence>
<keyword evidence="6 11" id="KW-0067">ATP-binding</keyword>
<evidence type="ECO:0000256" key="9">
    <source>
        <dbReference type="ARBA" id="ARBA00023136"/>
    </source>
</evidence>
<keyword evidence="8" id="KW-0406">Ion transport</keyword>
<evidence type="ECO:0000256" key="3">
    <source>
        <dbReference type="ARBA" id="ARBA00022475"/>
    </source>
</evidence>
<dbReference type="EMBL" id="RRZB01000081">
    <property type="protein sequence ID" value="MBE0465372.1"/>
    <property type="molecule type" value="Genomic_DNA"/>
</dbReference>
<proteinExistence type="predicted"/>
<dbReference type="InterPro" id="IPR017871">
    <property type="entry name" value="ABC_transporter-like_CS"/>
</dbReference>
<keyword evidence="2" id="KW-0813">Transport</keyword>
<accession>A0ABR9G387</accession>
<evidence type="ECO:0000256" key="6">
    <source>
        <dbReference type="ARBA" id="ARBA00022840"/>
    </source>
</evidence>
<evidence type="ECO:0000256" key="1">
    <source>
        <dbReference type="ARBA" id="ARBA00004202"/>
    </source>
</evidence>
<dbReference type="Pfam" id="PF00005">
    <property type="entry name" value="ABC_tran"/>
    <property type="match status" value="1"/>
</dbReference>
<evidence type="ECO:0000256" key="5">
    <source>
        <dbReference type="ARBA" id="ARBA00022741"/>
    </source>
</evidence>
<evidence type="ECO:0000313" key="11">
    <source>
        <dbReference type="EMBL" id="MBE0465372.1"/>
    </source>
</evidence>
<evidence type="ECO:0000259" key="10">
    <source>
        <dbReference type="PROSITE" id="PS50893"/>
    </source>
</evidence>
<dbReference type="PANTHER" id="PTHR42771">
    <property type="entry name" value="IRON(3+)-HYDROXAMATE IMPORT ATP-BINDING PROTEIN FHUC"/>
    <property type="match status" value="1"/>
</dbReference>
<dbReference type="CDD" id="cd03214">
    <property type="entry name" value="ABC_Iron-Siderophores_B12_Hemin"/>
    <property type="match status" value="1"/>
</dbReference>
<keyword evidence="4" id="KW-0410">Iron transport</keyword>
<evidence type="ECO:0000256" key="8">
    <source>
        <dbReference type="ARBA" id="ARBA00023065"/>
    </source>
</evidence>
<dbReference type="Gene3D" id="3.40.50.300">
    <property type="entry name" value="P-loop containing nucleotide triphosphate hydrolases"/>
    <property type="match status" value="1"/>
</dbReference>
<organism evidence="11 12">
    <name type="scientific">Halomonas colorata</name>
    <dbReference type="NCBI Taxonomy" id="2742615"/>
    <lineage>
        <taxon>Bacteria</taxon>
        <taxon>Pseudomonadati</taxon>
        <taxon>Pseudomonadota</taxon>
        <taxon>Gammaproteobacteria</taxon>
        <taxon>Oceanospirillales</taxon>
        <taxon>Halomonadaceae</taxon>
        <taxon>Halomonas</taxon>
    </lineage>
</organism>
<dbReference type="PANTHER" id="PTHR42771:SF2">
    <property type="entry name" value="IRON(3+)-HYDROXAMATE IMPORT ATP-BINDING PROTEIN FHUC"/>
    <property type="match status" value="1"/>
</dbReference>
<keyword evidence="12" id="KW-1185">Reference proteome</keyword>
<gene>
    <name evidence="11" type="ORF">EI547_18280</name>
</gene>
<comment type="caution">
    <text evidence="11">The sequence shown here is derived from an EMBL/GenBank/DDBJ whole genome shotgun (WGS) entry which is preliminary data.</text>
</comment>
<dbReference type="InterPro" id="IPR051535">
    <property type="entry name" value="Siderophore_ABC-ATPase"/>
</dbReference>
<dbReference type="RefSeq" id="WP_192539795.1">
    <property type="nucleotide sequence ID" value="NZ_RRZB01000081.1"/>
</dbReference>
<name>A0ABR9G387_9GAMM</name>
<evidence type="ECO:0000313" key="12">
    <source>
        <dbReference type="Proteomes" id="UP001645038"/>
    </source>
</evidence>
<dbReference type="PROSITE" id="PS00211">
    <property type="entry name" value="ABC_TRANSPORTER_1"/>
    <property type="match status" value="1"/>
</dbReference>
<protein>
    <submittedName>
        <fullName evidence="11">ABC transporter ATP-binding protein</fullName>
    </submittedName>
</protein>
<dbReference type="InterPro" id="IPR003593">
    <property type="entry name" value="AAA+_ATPase"/>
</dbReference>
<evidence type="ECO:0000256" key="2">
    <source>
        <dbReference type="ARBA" id="ARBA00022448"/>
    </source>
</evidence>
<keyword evidence="7" id="KW-0408">Iron</keyword>